<dbReference type="SUPFAM" id="SSF47336">
    <property type="entry name" value="ACP-like"/>
    <property type="match status" value="1"/>
</dbReference>
<name>A0A370HRZ8_9NOCA</name>
<comment type="caution">
    <text evidence="2">The sequence shown here is derived from an EMBL/GenBank/DDBJ whole genome shotgun (WGS) entry which is preliminary data.</text>
</comment>
<feature type="domain" description="Carrier" evidence="1">
    <location>
        <begin position="10"/>
        <end position="84"/>
    </location>
</feature>
<proteinExistence type="predicted"/>
<dbReference type="InterPro" id="IPR036736">
    <property type="entry name" value="ACP-like_sf"/>
</dbReference>
<dbReference type="EMBL" id="QQBC01000014">
    <property type="protein sequence ID" value="RDI61306.1"/>
    <property type="molecule type" value="Genomic_DNA"/>
</dbReference>
<dbReference type="STRING" id="1210086.GCA_001613105_06425"/>
<dbReference type="AlphaFoldDB" id="A0A370HRZ8"/>
<organism evidence="2 3">
    <name type="scientific">Nocardia pseudobrasiliensis</name>
    <dbReference type="NCBI Taxonomy" id="45979"/>
    <lineage>
        <taxon>Bacteria</taxon>
        <taxon>Bacillati</taxon>
        <taxon>Actinomycetota</taxon>
        <taxon>Actinomycetes</taxon>
        <taxon>Mycobacteriales</taxon>
        <taxon>Nocardiaceae</taxon>
        <taxon>Nocardia</taxon>
    </lineage>
</organism>
<evidence type="ECO:0000313" key="2">
    <source>
        <dbReference type="EMBL" id="RDI61306.1"/>
    </source>
</evidence>
<dbReference type="PROSITE" id="PS50075">
    <property type="entry name" value="CARRIER"/>
    <property type="match status" value="1"/>
</dbReference>
<dbReference type="Pfam" id="PF00550">
    <property type="entry name" value="PP-binding"/>
    <property type="match status" value="1"/>
</dbReference>
<gene>
    <name evidence="2" type="ORF">DFR76_11430</name>
</gene>
<dbReference type="Gene3D" id="1.10.1200.10">
    <property type="entry name" value="ACP-like"/>
    <property type="match status" value="1"/>
</dbReference>
<evidence type="ECO:0000313" key="3">
    <source>
        <dbReference type="Proteomes" id="UP000254869"/>
    </source>
</evidence>
<keyword evidence="3" id="KW-1185">Reference proteome</keyword>
<accession>A0A370HRZ8</accession>
<protein>
    <submittedName>
        <fullName evidence="2">Acyl carrier protein</fullName>
    </submittedName>
</protein>
<reference evidence="2 3" key="1">
    <citation type="submission" date="2018-07" db="EMBL/GenBank/DDBJ databases">
        <title>Genomic Encyclopedia of Type Strains, Phase IV (KMG-IV): sequencing the most valuable type-strain genomes for metagenomic binning, comparative biology and taxonomic classification.</title>
        <authorList>
            <person name="Goeker M."/>
        </authorList>
    </citation>
    <scope>NUCLEOTIDE SEQUENCE [LARGE SCALE GENOMIC DNA]</scope>
    <source>
        <strain evidence="2 3">DSM 44290</strain>
    </source>
</reference>
<evidence type="ECO:0000259" key="1">
    <source>
        <dbReference type="PROSITE" id="PS50075"/>
    </source>
</evidence>
<dbReference type="InterPro" id="IPR009081">
    <property type="entry name" value="PP-bd_ACP"/>
</dbReference>
<sequence length="84" mass="9264">MNRKEFIVSAVVEQTLRDILVEDLELSPADLRPDADLIADLGFDSLSFATGVAEIRERLGVTLTKDEVFSCRTLGDLQRLVAGK</sequence>
<dbReference type="Proteomes" id="UP000254869">
    <property type="component" value="Unassembled WGS sequence"/>
</dbReference>